<dbReference type="EMBL" id="JAUOPU010000001">
    <property type="protein sequence ID" value="MDO6541168.1"/>
    <property type="molecule type" value="Genomic_DNA"/>
</dbReference>
<proteinExistence type="predicted"/>
<dbReference type="Proteomes" id="UP001170624">
    <property type="component" value="Unassembled WGS sequence"/>
</dbReference>
<accession>A0AAW7Y1I0</accession>
<dbReference type="RefSeq" id="WP_303497865.1">
    <property type="nucleotide sequence ID" value="NZ_JAUOPU010000001.1"/>
</dbReference>
<evidence type="ECO:0000313" key="1">
    <source>
        <dbReference type="EMBL" id="MDO6541168.1"/>
    </source>
</evidence>
<comment type="caution">
    <text evidence="1">The sequence shown here is derived from an EMBL/GenBank/DDBJ whole genome shotgun (WGS) entry which is preliminary data.</text>
</comment>
<gene>
    <name evidence="1" type="ORF">Q4568_01420</name>
</gene>
<protein>
    <submittedName>
        <fullName evidence="1">Uncharacterized protein</fullName>
    </submittedName>
</protein>
<organism evidence="1 2">
    <name type="scientific">Photobacterium sanguinicancri</name>
    <dbReference type="NCBI Taxonomy" id="875932"/>
    <lineage>
        <taxon>Bacteria</taxon>
        <taxon>Pseudomonadati</taxon>
        <taxon>Pseudomonadota</taxon>
        <taxon>Gammaproteobacteria</taxon>
        <taxon>Vibrionales</taxon>
        <taxon>Vibrionaceae</taxon>
        <taxon>Photobacterium</taxon>
    </lineage>
</organism>
<sequence length="50" mass="5204">MEPEEATSPSAESEEMQQLAELSVVVAQQPVTAALSTFTVVALPAVAFVV</sequence>
<evidence type="ECO:0000313" key="2">
    <source>
        <dbReference type="Proteomes" id="UP001170624"/>
    </source>
</evidence>
<name>A0AAW7Y1I0_9GAMM</name>
<reference evidence="1" key="1">
    <citation type="submission" date="2023-07" db="EMBL/GenBank/DDBJ databases">
        <title>Genome content predicts the carbon catabolic preferences of heterotrophic bacteria.</title>
        <authorList>
            <person name="Gralka M."/>
        </authorList>
    </citation>
    <scope>NUCLEOTIDE SEQUENCE</scope>
    <source>
        <strain evidence="1">G2M05</strain>
    </source>
</reference>
<dbReference type="AlphaFoldDB" id="A0AAW7Y1I0"/>